<dbReference type="AlphaFoldDB" id="A0AAD4S2E8"/>
<proteinExistence type="predicted"/>
<name>A0AAD4S2E8_9MAGN</name>
<dbReference type="Proteomes" id="UP001202328">
    <property type="component" value="Unassembled WGS sequence"/>
</dbReference>
<accession>A0AAD4S2E8</accession>
<keyword evidence="2" id="KW-1185">Reference proteome</keyword>
<gene>
    <name evidence="1" type="ORF">MKW98_010565</name>
</gene>
<sequence length="57" mass="6703">MLKLCWALSVVGDICSRVKRDKFYLISVGYYLLKSYDESSMNLKLCSEVWSLFFSCY</sequence>
<reference evidence="1" key="1">
    <citation type="submission" date="2022-04" db="EMBL/GenBank/DDBJ databases">
        <title>A functionally conserved STORR gene fusion in Papaver species that diverged 16.8 million years ago.</title>
        <authorList>
            <person name="Catania T."/>
        </authorList>
    </citation>
    <scope>NUCLEOTIDE SEQUENCE</scope>
    <source>
        <strain evidence="1">S-188037</strain>
    </source>
</reference>
<organism evidence="1 2">
    <name type="scientific">Papaver atlanticum</name>
    <dbReference type="NCBI Taxonomy" id="357466"/>
    <lineage>
        <taxon>Eukaryota</taxon>
        <taxon>Viridiplantae</taxon>
        <taxon>Streptophyta</taxon>
        <taxon>Embryophyta</taxon>
        <taxon>Tracheophyta</taxon>
        <taxon>Spermatophyta</taxon>
        <taxon>Magnoliopsida</taxon>
        <taxon>Ranunculales</taxon>
        <taxon>Papaveraceae</taxon>
        <taxon>Papaveroideae</taxon>
        <taxon>Papaver</taxon>
    </lineage>
</organism>
<evidence type="ECO:0000313" key="1">
    <source>
        <dbReference type="EMBL" id="KAI3857151.1"/>
    </source>
</evidence>
<comment type="caution">
    <text evidence="1">The sequence shown here is derived from an EMBL/GenBank/DDBJ whole genome shotgun (WGS) entry which is preliminary data.</text>
</comment>
<evidence type="ECO:0000313" key="2">
    <source>
        <dbReference type="Proteomes" id="UP001202328"/>
    </source>
</evidence>
<protein>
    <submittedName>
        <fullName evidence="1">Uncharacterized protein</fullName>
    </submittedName>
</protein>
<dbReference type="EMBL" id="JAJJMB010014886">
    <property type="protein sequence ID" value="KAI3857151.1"/>
    <property type="molecule type" value="Genomic_DNA"/>
</dbReference>